<evidence type="ECO:0000256" key="1">
    <source>
        <dbReference type="SAM" id="Phobius"/>
    </source>
</evidence>
<proteinExistence type="predicted"/>
<dbReference type="InterPro" id="IPR050570">
    <property type="entry name" value="Cell_wall_metabolism_enzyme"/>
</dbReference>
<dbReference type="Proteomes" id="UP001500547">
    <property type="component" value="Unassembled WGS sequence"/>
</dbReference>
<comment type="caution">
    <text evidence="3">The sequence shown here is derived from an EMBL/GenBank/DDBJ whole genome shotgun (WGS) entry which is preliminary data.</text>
</comment>
<feature type="domain" description="M23ase beta-sheet core" evidence="2">
    <location>
        <begin position="213"/>
        <end position="307"/>
    </location>
</feature>
<dbReference type="RefSeq" id="WP_345531835.1">
    <property type="nucleotide sequence ID" value="NZ_BAABLD010000005.1"/>
</dbReference>
<evidence type="ECO:0000259" key="2">
    <source>
        <dbReference type="Pfam" id="PF01551"/>
    </source>
</evidence>
<feature type="transmembrane region" description="Helical" evidence="1">
    <location>
        <begin position="24"/>
        <end position="46"/>
    </location>
</feature>
<gene>
    <name evidence="3" type="ORF">GCM10025770_10630</name>
</gene>
<keyword evidence="4" id="KW-1185">Reference proteome</keyword>
<dbReference type="Pfam" id="PF01551">
    <property type="entry name" value="Peptidase_M23"/>
    <property type="match status" value="1"/>
</dbReference>
<evidence type="ECO:0000313" key="4">
    <source>
        <dbReference type="Proteomes" id="UP001500547"/>
    </source>
</evidence>
<dbReference type="Gene3D" id="2.70.70.10">
    <property type="entry name" value="Glucose Permease (Domain IIA)"/>
    <property type="match status" value="1"/>
</dbReference>
<evidence type="ECO:0000313" key="3">
    <source>
        <dbReference type="EMBL" id="GAA5161433.1"/>
    </source>
</evidence>
<keyword evidence="1" id="KW-0472">Membrane</keyword>
<accession>A0ABP9QGC6</accession>
<dbReference type="PANTHER" id="PTHR21666:SF291">
    <property type="entry name" value="STAGE II SPORULATION PROTEIN Q"/>
    <property type="match status" value="1"/>
</dbReference>
<reference evidence="4" key="1">
    <citation type="journal article" date="2019" name="Int. J. Syst. Evol. Microbiol.">
        <title>The Global Catalogue of Microorganisms (GCM) 10K type strain sequencing project: providing services to taxonomists for standard genome sequencing and annotation.</title>
        <authorList>
            <consortium name="The Broad Institute Genomics Platform"/>
            <consortium name="The Broad Institute Genome Sequencing Center for Infectious Disease"/>
            <person name="Wu L."/>
            <person name="Ma J."/>
        </authorList>
    </citation>
    <scope>NUCLEOTIDE SEQUENCE [LARGE SCALE GENOMIC DNA]</scope>
    <source>
        <strain evidence="4">JCM 18715</strain>
    </source>
</reference>
<name>A0ABP9QGC6_9RHOO</name>
<protein>
    <recommendedName>
        <fullName evidence="2">M23ase beta-sheet core domain-containing protein</fullName>
    </recommendedName>
</protein>
<organism evidence="3 4">
    <name type="scientific">Viridibacterium curvum</name>
    <dbReference type="NCBI Taxonomy" id="1101404"/>
    <lineage>
        <taxon>Bacteria</taxon>
        <taxon>Pseudomonadati</taxon>
        <taxon>Pseudomonadota</taxon>
        <taxon>Betaproteobacteria</taxon>
        <taxon>Rhodocyclales</taxon>
        <taxon>Rhodocyclaceae</taxon>
        <taxon>Viridibacterium</taxon>
    </lineage>
</organism>
<dbReference type="PANTHER" id="PTHR21666">
    <property type="entry name" value="PEPTIDASE-RELATED"/>
    <property type="match status" value="1"/>
</dbReference>
<keyword evidence="1" id="KW-0812">Transmembrane</keyword>
<keyword evidence="1" id="KW-1133">Transmembrane helix</keyword>
<dbReference type="SUPFAM" id="SSF51261">
    <property type="entry name" value="Duplicated hybrid motif"/>
    <property type="match status" value="1"/>
</dbReference>
<dbReference type="CDD" id="cd12797">
    <property type="entry name" value="M23_peptidase"/>
    <property type="match status" value="1"/>
</dbReference>
<dbReference type="InterPro" id="IPR016047">
    <property type="entry name" value="M23ase_b-sheet_dom"/>
</dbReference>
<dbReference type="EMBL" id="BAABLD010000005">
    <property type="protein sequence ID" value="GAA5161433.1"/>
    <property type="molecule type" value="Genomic_DNA"/>
</dbReference>
<dbReference type="InterPro" id="IPR011055">
    <property type="entry name" value="Dup_hybrid_motif"/>
</dbReference>
<sequence length="323" mass="33694">MALLLLSNRTIAKAGVRAVTLREVVVASIVLCFVAGVAGFAAGLIVGRNSVADLQAAAEPDPLREGYAMQRLGEMSARLLALENNASGLLRKLSGIEQVQGAFTKLEKSGAAPALTPKPVLNASKDGSGGPVMAPVCDSVSVPDAMQTSARDGVKRAEGTLACLQSVLQAIEKTAETRTLAYMSLPKQVPIPDVDLGSPFGNRVDPITGAVAFHPGLDFSAKYGTDIMSAGGGKVRFAGWHNELGNVIELDHGNGLISRYAHASRLLVKVGDVVAPGQKIAEVGSTGRSTGAHLHFEILHAGRYVDPLQYLNAVNKNAVASKR</sequence>